<proteinExistence type="predicted"/>
<dbReference type="EMBL" id="CCYD01000835">
    <property type="protein sequence ID" value="CEG44220.1"/>
    <property type="molecule type" value="Genomic_DNA"/>
</dbReference>
<dbReference type="GeneID" id="36409534"/>
<evidence type="ECO:0000313" key="2">
    <source>
        <dbReference type="Proteomes" id="UP000054928"/>
    </source>
</evidence>
<keyword evidence="2" id="KW-1185">Reference proteome</keyword>
<evidence type="ECO:0000313" key="1">
    <source>
        <dbReference type="EMBL" id="CEG44220.1"/>
    </source>
</evidence>
<sequence length="58" mass="6430">MSNLREYKTFAPGEPLSLPVKVYLGSIFHNPAKIKKLFPIERRAIANGARISTVEAST</sequence>
<reference evidence="2" key="1">
    <citation type="submission" date="2014-09" db="EMBL/GenBank/DDBJ databases">
        <authorList>
            <person name="Sharma Rahul"/>
            <person name="Thines Marco"/>
        </authorList>
    </citation>
    <scope>NUCLEOTIDE SEQUENCE [LARGE SCALE GENOMIC DNA]</scope>
</reference>
<dbReference type="Proteomes" id="UP000054928">
    <property type="component" value="Unassembled WGS sequence"/>
</dbReference>
<organism evidence="1 2">
    <name type="scientific">Plasmopara halstedii</name>
    <name type="common">Downy mildew of sunflower</name>
    <dbReference type="NCBI Taxonomy" id="4781"/>
    <lineage>
        <taxon>Eukaryota</taxon>
        <taxon>Sar</taxon>
        <taxon>Stramenopiles</taxon>
        <taxon>Oomycota</taxon>
        <taxon>Peronosporomycetes</taxon>
        <taxon>Peronosporales</taxon>
        <taxon>Peronosporaceae</taxon>
        <taxon>Plasmopara</taxon>
    </lineage>
</organism>
<dbReference type="RefSeq" id="XP_024580589.1">
    <property type="nucleotide sequence ID" value="XM_024730298.1"/>
</dbReference>
<dbReference type="AlphaFoldDB" id="A0A0P1AS86"/>
<name>A0A0P1AS86_PLAHL</name>
<protein>
    <submittedName>
        <fullName evidence="1">Uncharacterized protein</fullName>
    </submittedName>
</protein>
<accession>A0A0P1AS86</accession>